<keyword evidence="1" id="KW-1133">Transmembrane helix</keyword>
<feature type="transmembrane region" description="Helical" evidence="1">
    <location>
        <begin position="237"/>
        <end position="255"/>
    </location>
</feature>
<protein>
    <recommendedName>
        <fullName evidence="2">DUF4350 domain-containing protein</fullName>
    </recommendedName>
</protein>
<dbReference type="InterPro" id="IPR025646">
    <property type="entry name" value="DUF4350"/>
</dbReference>
<evidence type="ECO:0000313" key="3">
    <source>
        <dbReference type="EMBL" id="MDP9831845.1"/>
    </source>
</evidence>
<dbReference type="RefSeq" id="WP_307634467.1">
    <property type="nucleotide sequence ID" value="NZ_JAUSQL010000001.1"/>
</dbReference>
<dbReference type="Proteomes" id="UP001230145">
    <property type="component" value="Unassembled WGS sequence"/>
</dbReference>
<organism evidence="3 4">
    <name type="scientific">Trueperella abortisuis</name>
    <dbReference type="NCBI Taxonomy" id="445930"/>
    <lineage>
        <taxon>Bacteria</taxon>
        <taxon>Bacillati</taxon>
        <taxon>Actinomycetota</taxon>
        <taxon>Actinomycetes</taxon>
        <taxon>Actinomycetales</taxon>
        <taxon>Actinomycetaceae</taxon>
        <taxon>Trueperella</taxon>
    </lineage>
</organism>
<accession>A0ABT9PIR2</accession>
<keyword evidence="1" id="KW-0472">Membrane</keyword>
<name>A0ABT9PIR2_9ACTO</name>
<gene>
    <name evidence="3" type="ORF">J2S45_000524</name>
</gene>
<evidence type="ECO:0000259" key="2">
    <source>
        <dbReference type="Pfam" id="PF14258"/>
    </source>
</evidence>
<sequence length="367" mass="39317">MSVSPRKTSRSSLVLAIIALLAVAVIAFVDIPQEGEPYSPTSTAGDGTRALAQILGDHGVKVTQAGVAEAEDLAEADTTIVIDPNFSAPTEVTQALIETRATIVVLGNSFHAEDFGFDGYTNSFPPIPLAAACNDPDADEARGISPVSATFTPARTQDVLGCFPQLGGYGWVQLTSNPRISYIPDPAFLTNDYLADHGNAAFALRKLGTQPRLLWVGGDYWESQDQDTPQWAGLPSWFFPLLAGLALSAGWWAFYRGRRFGKLVAEPMPVIVPASEADAGRGQLYHRGRATAHAANSLRAGAISRVARGRLSPTSPRDVVVDVLAQASGRGPAEVDDLLYSRPITSDADLSRLADQLKEFEREINDR</sequence>
<proteinExistence type="predicted"/>
<evidence type="ECO:0000256" key="1">
    <source>
        <dbReference type="SAM" id="Phobius"/>
    </source>
</evidence>
<dbReference type="EMBL" id="JAUSQL010000001">
    <property type="protein sequence ID" value="MDP9831845.1"/>
    <property type="molecule type" value="Genomic_DNA"/>
</dbReference>
<feature type="domain" description="DUF4350" evidence="2">
    <location>
        <begin position="41"/>
        <end position="205"/>
    </location>
</feature>
<comment type="caution">
    <text evidence="3">The sequence shown here is derived from an EMBL/GenBank/DDBJ whole genome shotgun (WGS) entry which is preliminary data.</text>
</comment>
<reference evidence="3 4" key="1">
    <citation type="submission" date="2023-07" db="EMBL/GenBank/DDBJ databases">
        <title>Sequencing the genomes of 1000 actinobacteria strains.</title>
        <authorList>
            <person name="Klenk H.-P."/>
        </authorList>
    </citation>
    <scope>NUCLEOTIDE SEQUENCE [LARGE SCALE GENOMIC DNA]</scope>
    <source>
        <strain evidence="3 4">DSM 19515</strain>
    </source>
</reference>
<keyword evidence="4" id="KW-1185">Reference proteome</keyword>
<dbReference type="Pfam" id="PF14258">
    <property type="entry name" value="DUF4350"/>
    <property type="match status" value="1"/>
</dbReference>
<keyword evidence="1" id="KW-0812">Transmembrane</keyword>
<evidence type="ECO:0000313" key="4">
    <source>
        <dbReference type="Proteomes" id="UP001230145"/>
    </source>
</evidence>